<dbReference type="InterPro" id="IPR011701">
    <property type="entry name" value="MFS"/>
</dbReference>
<sequence>MLFQRVHPIFLIFAIWLAGLGAAAQFAKITIIFGELSAYYGQSDARSGFLLSTISLLGVIFGLYAGVMGAKYGNRKLLIGGLFLGALTSFAQVLLLPFWGMITLRAIEGISHLAIAVAAPTLIASYATDKIRTYAMTLWGTYFGVAFALMSVISPAVLKNGSFDQLFLYHGIYMALIGVLLVLCMPNPRVNLSTAQTPAPDTNFWIAHVQAYKSPFIAAPALGWVFYTLTFVSMITLLPQFVAEDQRLFIIGAMPVTSIIASLTLGTYLLRIMSAVKVVTVGFALAFVVSLAMIFSGINAWMAIALYIGLGLVQGATFAAVPQLNNTIEDRSKANGLLVQTGNFGNLIGTPVLAVTIGTFSQSGMLVIACVTYVIAICVHMLCGYLRNWYRPA</sequence>
<keyword evidence="1 4" id="KW-0812">Transmembrane</keyword>
<keyword evidence="2 4" id="KW-1133">Transmembrane helix</keyword>
<protein>
    <submittedName>
        <fullName evidence="6">MFS transporter</fullName>
    </submittedName>
</protein>
<evidence type="ECO:0000256" key="4">
    <source>
        <dbReference type="SAM" id="Phobius"/>
    </source>
</evidence>
<feature type="transmembrane region" description="Helical" evidence="4">
    <location>
        <begin position="278"/>
        <end position="298"/>
    </location>
</feature>
<keyword evidence="3 4" id="KW-0472">Membrane</keyword>
<feature type="domain" description="Major facilitator superfamily (MFS) profile" evidence="5">
    <location>
        <begin position="11"/>
        <end position="387"/>
    </location>
</feature>
<feature type="transmembrane region" description="Helical" evidence="4">
    <location>
        <begin position="134"/>
        <end position="154"/>
    </location>
</feature>
<feature type="transmembrane region" description="Helical" evidence="4">
    <location>
        <begin position="248"/>
        <end position="271"/>
    </location>
</feature>
<evidence type="ECO:0000259" key="5">
    <source>
        <dbReference type="PROSITE" id="PS50850"/>
    </source>
</evidence>
<comment type="caution">
    <text evidence="6">The sequence shown here is derived from an EMBL/GenBank/DDBJ whole genome shotgun (WGS) entry which is preliminary data.</text>
</comment>
<feature type="transmembrane region" description="Helical" evidence="4">
    <location>
        <begin position="366"/>
        <end position="386"/>
    </location>
</feature>
<name>A0ABU9T4K7_9HYPH</name>
<feature type="transmembrane region" description="Helical" evidence="4">
    <location>
        <begin position="106"/>
        <end position="127"/>
    </location>
</feature>
<dbReference type="Proteomes" id="UP001477870">
    <property type="component" value="Unassembled WGS sequence"/>
</dbReference>
<dbReference type="InterPro" id="IPR036259">
    <property type="entry name" value="MFS_trans_sf"/>
</dbReference>
<dbReference type="RefSeq" id="WP_342847549.1">
    <property type="nucleotide sequence ID" value="NZ_JBBMQO010000003.1"/>
</dbReference>
<dbReference type="PROSITE" id="PS50850">
    <property type="entry name" value="MFS"/>
    <property type="match status" value="1"/>
</dbReference>
<feature type="transmembrane region" description="Helical" evidence="4">
    <location>
        <begin position="166"/>
        <end position="184"/>
    </location>
</feature>
<feature type="transmembrane region" description="Helical" evidence="4">
    <location>
        <begin position="304"/>
        <end position="325"/>
    </location>
</feature>
<evidence type="ECO:0000256" key="2">
    <source>
        <dbReference type="ARBA" id="ARBA00022989"/>
    </source>
</evidence>
<keyword evidence="7" id="KW-1185">Reference proteome</keyword>
<proteinExistence type="predicted"/>
<evidence type="ECO:0000313" key="7">
    <source>
        <dbReference type="Proteomes" id="UP001477870"/>
    </source>
</evidence>
<organism evidence="6 7">
    <name type="scientific">Ahrensia kielensis</name>
    <dbReference type="NCBI Taxonomy" id="76980"/>
    <lineage>
        <taxon>Bacteria</taxon>
        <taxon>Pseudomonadati</taxon>
        <taxon>Pseudomonadota</taxon>
        <taxon>Alphaproteobacteria</taxon>
        <taxon>Hyphomicrobiales</taxon>
        <taxon>Ahrensiaceae</taxon>
        <taxon>Ahrensia</taxon>
    </lineage>
</organism>
<dbReference type="SUPFAM" id="SSF103473">
    <property type="entry name" value="MFS general substrate transporter"/>
    <property type="match status" value="1"/>
</dbReference>
<evidence type="ECO:0000256" key="3">
    <source>
        <dbReference type="ARBA" id="ARBA00023136"/>
    </source>
</evidence>
<accession>A0ABU9T4K7</accession>
<reference evidence="6 7" key="1">
    <citation type="submission" date="2024-03" db="EMBL/GenBank/DDBJ databases">
        <title>Community enrichment and isolation of bacterial strains for fucoidan degradation.</title>
        <authorList>
            <person name="Sichert A."/>
        </authorList>
    </citation>
    <scope>NUCLEOTIDE SEQUENCE [LARGE SCALE GENOMIC DNA]</scope>
    <source>
        <strain evidence="6 7">AS62</strain>
    </source>
</reference>
<evidence type="ECO:0000256" key="1">
    <source>
        <dbReference type="ARBA" id="ARBA00022692"/>
    </source>
</evidence>
<feature type="transmembrane region" description="Helical" evidence="4">
    <location>
        <begin position="77"/>
        <end position="100"/>
    </location>
</feature>
<feature type="transmembrane region" description="Helical" evidence="4">
    <location>
        <begin position="221"/>
        <end position="242"/>
    </location>
</feature>
<feature type="transmembrane region" description="Helical" evidence="4">
    <location>
        <begin position="48"/>
        <end position="70"/>
    </location>
</feature>
<gene>
    <name evidence="6" type="ORF">WNY59_05670</name>
</gene>
<dbReference type="Pfam" id="PF07690">
    <property type="entry name" value="MFS_1"/>
    <property type="match status" value="1"/>
</dbReference>
<evidence type="ECO:0000313" key="6">
    <source>
        <dbReference type="EMBL" id="MEM5501070.1"/>
    </source>
</evidence>
<feature type="transmembrane region" description="Helical" evidence="4">
    <location>
        <begin position="337"/>
        <end position="360"/>
    </location>
</feature>
<dbReference type="EMBL" id="JBBMQO010000003">
    <property type="protein sequence ID" value="MEM5501070.1"/>
    <property type="molecule type" value="Genomic_DNA"/>
</dbReference>
<dbReference type="InterPro" id="IPR020846">
    <property type="entry name" value="MFS_dom"/>
</dbReference>
<dbReference type="Gene3D" id="1.20.1250.20">
    <property type="entry name" value="MFS general substrate transporter like domains"/>
    <property type="match status" value="1"/>
</dbReference>